<feature type="transmembrane region" description="Helical" evidence="9">
    <location>
        <begin position="1167"/>
        <end position="1189"/>
    </location>
</feature>
<feature type="transmembrane region" description="Helical" evidence="9">
    <location>
        <begin position="530"/>
        <end position="551"/>
    </location>
</feature>
<dbReference type="Pfam" id="PF00005">
    <property type="entry name" value="ABC_tran"/>
    <property type="match status" value="2"/>
</dbReference>
<evidence type="ECO:0000256" key="3">
    <source>
        <dbReference type="ARBA" id="ARBA00022692"/>
    </source>
</evidence>
<protein>
    <submittedName>
        <fullName evidence="11">ARAD1D38104p</fullName>
    </submittedName>
</protein>
<name>A0A060TCA6_BLAAD</name>
<dbReference type="InterPro" id="IPR003439">
    <property type="entry name" value="ABC_transporter-like_ATP-bd"/>
</dbReference>
<dbReference type="PANTHER" id="PTHR48041:SF119">
    <property type="entry name" value="ROA1P"/>
    <property type="match status" value="1"/>
</dbReference>
<evidence type="ECO:0000256" key="7">
    <source>
        <dbReference type="ARBA" id="ARBA00023136"/>
    </source>
</evidence>
<dbReference type="InterPro" id="IPR050352">
    <property type="entry name" value="ABCG_transporters"/>
</dbReference>
<dbReference type="Gene3D" id="3.40.50.300">
    <property type="entry name" value="P-loop containing nucleotide triphosphate hydrolases"/>
    <property type="match status" value="2"/>
</dbReference>
<dbReference type="EMBL" id="HG937694">
    <property type="protein sequence ID" value="CDP38593.1"/>
    <property type="molecule type" value="Genomic_DNA"/>
</dbReference>
<dbReference type="PhylomeDB" id="A0A060TCA6"/>
<keyword evidence="3 9" id="KW-0812">Transmembrane</keyword>
<gene>
    <name evidence="11" type="ORF">GNLVRS02_ARAD1D38104g</name>
</gene>
<feature type="domain" description="ABC transporter" evidence="10">
    <location>
        <begin position="49"/>
        <end position="294"/>
    </location>
</feature>
<keyword evidence="7 9" id="KW-0472">Membrane</keyword>
<dbReference type="PANTHER" id="PTHR48041">
    <property type="entry name" value="ABC TRANSPORTER G FAMILY MEMBER 28"/>
    <property type="match status" value="1"/>
</dbReference>
<evidence type="ECO:0000256" key="5">
    <source>
        <dbReference type="ARBA" id="ARBA00022840"/>
    </source>
</evidence>
<dbReference type="InterPro" id="IPR017871">
    <property type="entry name" value="ABC_transporter-like_CS"/>
</dbReference>
<feature type="transmembrane region" description="Helical" evidence="9">
    <location>
        <begin position="474"/>
        <end position="491"/>
    </location>
</feature>
<feature type="domain" description="ABC transporter" evidence="10">
    <location>
        <begin position="686"/>
        <end position="933"/>
    </location>
</feature>
<dbReference type="SMART" id="SM00382">
    <property type="entry name" value="AAA"/>
    <property type="match status" value="2"/>
</dbReference>
<keyword evidence="6 9" id="KW-1133">Transmembrane helix</keyword>
<reference evidence="11" key="2">
    <citation type="submission" date="2014-06" db="EMBL/GenBank/DDBJ databases">
        <title>The complete genome of Blastobotrys (Arxula) adeninivorans LS3 - a yeast of biotechnological interest.</title>
        <authorList>
            <person name="Kunze G."/>
            <person name="Gaillardin C."/>
            <person name="Czernicka M."/>
            <person name="Durrens P."/>
            <person name="Martin T."/>
            <person name="Boer E."/>
            <person name="Gabaldon T."/>
            <person name="Cruz J."/>
            <person name="Talla E."/>
            <person name="Marck C."/>
            <person name="Goffeau A."/>
            <person name="Barbe V."/>
            <person name="Baret P."/>
            <person name="Baronian K."/>
            <person name="Beier S."/>
            <person name="Bleykasten C."/>
            <person name="Bode R."/>
            <person name="Casaregola S."/>
            <person name="Despons L."/>
            <person name="Fairhead C."/>
            <person name="Giersberg M."/>
            <person name="Gierski P."/>
            <person name="Hahnel U."/>
            <person name="Hartmann A."/>
            <person name="Jankowska D."/>
            <person name="Jubin C."/>
            <person name="Jung P."/>
            <person name="Lafontaine I."/>
            <person name="Leh-Louis V."/>
            <person name="Lemaire M."/>
            <person name="Marcet-Houben M."/>
            <person name="Mascher M."/>
            <person name="Morel G."/>
            <person name="Richard G.-F."/>
            <person name="Riechen J."/>
            <person name="Sacerdot C."/>
            <person name="Sarkar A."/>
            <person name="Savel G."/>
            <person name="Schacherer J."/>
            <person name="Sherman D."/>
            <person name="Straub M.-L."/>
            <person name="Stein N."/>
            <person name="Thierry A."/>
            <person name="Trautwein-Schult A."/>
            <person name="Westhof E."/>
            <person name="Worch S."/>
            <person name="Dujon B."/>
            <person name="Souciet J.-L."/>
            <person name="Wincker P."/>
            <person name="Scholz U."/>
            <person name="Neuveglise N."/>
        </authorList>
    </citation>
    <scope>NUCLEOTIDE SEQUENCE</scope>
    <source>
        <strain evidence="11">LS3</strain>
    </source>
</reference>
<dbReference type="PROSITE" id="PS00211">
    <property type="entry name" value="ABC_TRANSPORTER_1"/>
    <property type="match status" value="2"/>
</dbReference>
<proteinExistence type="predicted"/>
<dbReference type="GO" id="GO:0140359">
    <property type="term" value="F:ABC-type transporter activity"/>
    <property type="evidence" value="ECO:0007669"/>
    <property type="project" value="InterPro"/>
</dbReference>
<dbReference type="SUPFAM" id="SSF52540">
    <property type="entry name" value="P-loop containing nucleoside triphosphate hydrolases"/>
    <property type="match status" value="2"/>
</dbReference>
<feature type="transmembrane region" description="Helical" evidence="9">
    <location>
        <begin position="1060"/>
        <end position="1080"/>
    </location>
</feature>
<reference evidence="11" key="1">
    <citation type="submission" date="2014-02" db="EMBL/GenBank/DDBJ databases">
        <authorList>
            <person name="Genoscope - CEA"/>
        </authorList>
    </citation>
    <scope>NUCLEOTIDE SEQUENCE</scope>
    <source>
        <strain evidence="11">LS3</strain>
    </source>
</reference>
<evidence type="ECO:0000256" key="9">
    <source>
        <dbReference type="SAM" id="Phobius"/>
    </source>
</evidence>
<feature type="transmembrane region" description="Helical" evidence="9">
    <location>
        <begin position="1100"/>
        <end position="1125"/>
    </location>
</feature>
<organism evidence="11">
    <name type="scientific">Blastobotrys adeninivorans</name>
    <name type="common">Yeast</name>
    <name type="synonym">Arxula adeninivorans</name>
    <dbReference type="NCBI Taxonomy" id="409370"/>
    <lineage>
        <taxon>Eukaryota</taxon>
        <taxon>Fungi</taxon>
        <taxon>Dikarya</taxon>
        <taxon>Ascomycota</taxon>
        <taxon>Saccharomycotina</taxon>
        <taxon>Dipodascomycetes</taxon>
        <taxon>Dipodascales</taxon>
        <taxon>Trichomonascaceae</taxon>
        <taxon>Blastobotrys</taxon>
    </lineage>
</organism>
<dbReference type="InterPro" id="IPR003593">
    <property type="entry name" value="AAA+_ATPase"/>
</dbReference>
<feature type="transmembrane region" description="Helical" evidence="9">
    <location>
        <begin position="497"/>
        <end position="518"/>
    </location>
</feature>
<dbReference type="GO" id="GO:0016020">
    <property type="term" value="C:membrane"/>
    <property type="evidence" value="ECO:0007669"/>
    <property type="project" value="UniProtKB-SubCell"/>
</dbReference>
<evidence type="ECO:0000259" key="10">
    <source>
        <dbReference type="PROSITE" id="PS50893"/>
    </source>
</evidence>
<evidence type="ECO:0000256" key="2">
    <source>
        <dbReference type="ARBA" id="ARBA00022448"/>
    </source>
</evidence>
<feature type="region of interest" description="Disordered" evidence="8">
    <location>
        <begin position="1"/>
        <end position="20"/>
    </location>
</feature>
<evidence type="ECO:0000256" key="4">
    <source>
        <dbReference type="ARBA" id="ARBA00022741"/>
    </source>
</evidence>
<sequence length="1288" mass="142018">MKEQDSVVLDHTPVASDEGSSLSFQNVDPVSIHVRDLQVAVSTNGGIIDRVANVFASSKSKAARPSRTEILKHVSLSVPAGSLMAVIGGSGSGKTSLLNVLSERMSGNGLKIEGDILYNECSGVGNVKHAYVLQQDILQPRLTCRETLQYAADLRLPSSTTKRERSKLVEDIILELGLKECADTLVGDSEHKGLSGGEKRRLSIGIQLLANPSVLFLDEPTTGLDANSAYLLVDTCRKLAAKGRTLLMTLHQPRSDIFFLFDSVTVLTKGQLVYTGDVHKVVPYFEGIGYPFPEHVNPADTLIDLSAIDNRSPEQEAASYERVNKLVSLWDVQCSSNASDIAIEPAPVSKNDNKLPIMKAPLRREISVQVRRFFLLSIRDPMGLLGLFLECTLMGVIIGWIFYKLDGSLAGIRSKEGLLYTSTAAQTYLLLLYETYRLCGPDLKVFDRERNEGCVSVFGYLISRRIAKCLTEDLFVPLIFSVIVYFMVGLRTDDAHYFFVFFANNLLMHYVAMTNATFCASISRDFTNAVLVANLGYTLQSMACGFFVNAAHMPVYVRWTKWIAYLYYGFSVAIGNEFNGYMGDCPFPVDDPACVPYSGDYIISTLGLPKDWITVPICVVLAWTIGFYIVAGILLEYLRVTVSVSRTYNPKQDRGLEELEIMDRPVTQISVVLSDIHLSVSKGSFLPSIPFLRSSKKIIPILNGVSASFEPGTINAILGPSGSGKSSLLNYLANRVHSNASQRYTESGSILFNGIRPTPKVVQSICSYVVQDDEGLLPTLTVRETLYYAAYLRLPKHMSRRQKRARADDVILKMGLKDCADRLIGGEFVKGISGGERRRVTICIQLLNDPKVLLLDEPTSGLDSFTALSILQVLRALADEGRTVICTIHQPRSDLFTQFGNILLLAKGGKVAYNGKAAEMLDYFAGIGLPCPRLTNPADHFLDQVSINLQEAHKEHESRERVNKLLEQWKLAEKQNEKGLDSLGAREAVDLPAQFNSMIRERAGFKLAFVTLLSRGSLNFARSPHIMIARVMQVVGIGIILALFFSPLKDGMVGITDRLGLVQEITALYFVGMLNTMAVYPQERSVFYREHEDNLYGVLPFLSVYTTIEVPFEVITALIFSVFVIMAPGLSRTVEMFFATAYVSFVIVNCGESLGIIFNTFFLHEGFAINIVSVILSIGSIMGGILSLNMPGFLKGVNYLSPLKYSLSVLVNMAFSGETFSCDGQEMSSDGTCAFDTGEKVLQNYGLKADVPTCLGALAVCLVVYRLIALAILEISRLKLGNKRWSRQ</sequence>
<dbReference type="InterPro" id="IPR043926">
    <property type="entry name" value="ABCG_dom"/>
</dbReference>
<keyword evidence="5" id="KW-0067">ATP-binding</keyword>
<dbReference type="InterPro" id="IPR027417">
    <property type="entry name" value="P-loop_NTPase"/>
</dbReference>
<keyword evidence="2" id="KW-0813">Transport</keyword>
<dbReference type="Pfam" id="PF19055">
    <property type="entry name" value="ABC2_membrane_7"/>
    <property type="match status" value="2"/>
</dbReference>
<feature type="transmembrane region" description="Helical" evidence="9">
    <location>
        <begin position="382"/>
        <end position="403"/>
    </location>
</feature>
<dbReference type="GO" id="GO:0005524">
    <property type="term" value="F:ATP binding"/>
    <property type="evidence" value="ECO:0007669"/>
    <property type="project" value="UniProtKB-KW"/>
</dbReference>
<accession>A0A060TCA6</accession>
<feature type="transmembrane region" description="Helical" evidence="9">
    <location>
        <begin position="613"/>
        <end position="638"/>
    </location>
</feature>
<keyword evidence="4" id="KW-0547">Nucleotide-binding</keyword>
<evidence type="ECO:0000256" key="8">
    <source>
        <dbReference type="SAM" id="MobiDB-lite"/>
    </source>
</evidence>
<comment type="subcellular location">
    <subcellularLocation>
        <location evidence="1">Membrane</location>
        <topology evidence="1">Multi-pass membrane protein</topology>
    </subcellularLocation>
</comment>
<evidence type="ECO:0000256" key="6">
    <source>
        <dbReference type="ARBA" id="ARBA00022989"/>
    </source>
</evidence>
<evidence type="ECO:0000313" key="11">
    <source>
        <dbReference type="EMBL" id="CDP38593.1"/>
    </source>
</evidence>
<feature type="transmembrane region" description="Helical" evidence="9">
    <location>
        <begin position="1137"/>
        <end position="1161"/>
    </location>
</feature>
<feature type="transmembrane region" description="Helical" evidence="9">
    <location>
        <begin position="1255"/>
        <end position="1275"/>
    </location>
</feature>
<evidence type="ECO:0000256" key="1">
    <source>
        <dbReference type="ARBA" id="ARBA00004141"/>
    </source>
</evidence>
<dbReference type="GO" id="GO:0016887">
    <property type="term" value="F:ATP hydrolysis activity"/>
    <property type="evidence" value="ECO:0007669"/>
    <property type="project" value="InterPro"/>
</dbReference>
<dbReference type="InterPro" id="IPR013525">
    <property type="entry name" value="ABC2_TM"/>
</dbReference>
<feature type="transmembrane region" description="Helical" evidence="9">
    <location>
        <begin position="1027"/>
        <end position="1048"/>
    </location>
</feature>
<dbReference type="Pfam" id="PF01061">
    <property type="entry name" value="ABC2_membrane"/>
    <property type="match status" value="2"/>
</dbReference>
<dbReference type="PROSITE" id="PS50893">
    <property type="entry name" value="ABC_TRANSPORTER_2"/>
    <property type="match status" value="2"/>
</dbReference>